<dbReference type="GO" id="GO:0003677">
    <property type="term" value="F:DNA binding"/>
    <property type="evidence" value="ECO:0007669"/>
    <property type="project" value="InterPro"/>
</dbReference>
<accession>A0A926NWB0</accession>
<gene>
    <name evidence="2" type="ORF">HK439_01130</name>
</gene>
<dbReference type="SMART" id="SM00530">
    <property type="entry name" value="HTH_XRE"/>
    <property type="match status" value="1"/>
</dbReference>
<sequence length="138" mass="15641">MEKHERLRFAREKANFSSASSAAESLGVPASTYSSHEDGSRGLKAEEAALYALHFGVSLTWLLYGWNEKYETESNPEEMTFFGEQALAAGIKNYDVFLDAYQEAKVIEMMFLGGRGPRKKFAKLVHLIYDEKLSDMRE</sequence>
<evidence type="ECO:0000313" key="3">
    <source>
        <dbReference type="Proteomes" id="UP000598467"/>
    </source>
</evidence>
<name>A0A926NWB0_9HYPH</name>
<dbReference type="EMBL" id="JABFCZ010000001">
    <property type="protein sequence ID" value="MBD1544850.1"/>
    <property type="molecule type" value="Genomic_DNA"/>
</dbReference>
<proteinExistence type="predicted"/>
<dbReference type="Pfam" id="PF01381">
    <property type="entry name" value="HTH_3"/>
    <property type="match status" value="1"/>
</dbReference>
<dbReference type="Proteomes" id="UP000598467">
    <property type="component" value="Unassembled WGS sequence"/>
</dbReference>
<evidence type="ECO:0000259" key="1">
    <source>
        <dbReference type="PROSITE" id="PS50943"/>
    </source>
</evidence>
<dbReference type="InterPro" id="IPR010982">
    <property type="entry name" value="Lambda_DNA-bd_dom_sf"/>
</dbReference>
<dbReference type="InterPro" id="IPR001387">
    <property type="entry name" value="Cro/C1-type_HTH"/>
</dbReference>
<comment type="caution">
    <text evidence="2">The sequence shown here is derived from an EMBL/GenBank/DDBJ whole genome shotgun (WGS) entry which is preliminary data.</text>
</comment>
<dbReference type="Gene3D" id="1.10.260.40">
    <property type="entry name" value="lambda repressor-like DNA-binding domains"/>
    <property type="match status" value="1"/>
</dbReference>
<protein>
    <recommendedName>
        <fullName evidence="1">HTH cro/C1-type domain-containing protein</fullName>
    </recommendedName>
</protein>
<dbReference type="PROSITE" id="PS50943">
    <property type="entry name" value="HTH_CROC1"/>
    <property type="match status" value="1"/>
</dbReference>
<reference evidence="2" key="1">
    <citation type="submission" date="2020-05" db="EMBL/GenBank/DDBJ databases">
        <title>Identification of trans-AT polyketide cluster in two marine bacteria, producers of a novel glutaramide-containing polyketide sesbanimide D and analogs.</title>
        <authorList>
            <person name="Kacar D."/>
            <person name="Rodriguez P."/>
            <person name="Canedo L."/>
            <person name="Gonzalez E."/>
            <person name="Galan B."/>
            <person name="De La Calle F."/>
            <person name="Garcia J.L."/>
        </authorList>
    </citation>
    <scope>NUCLEOTIDE SEQUENCE</scope>
    <source>
        <strain evidence="2">PHM038</strain>
    </source>
</reference>
<dbReference type="CDD" id="cd00093">
    <property type="entry name" value="HTH_XRE"/>
    <property type="match status" value="1"/>
</dbReference>
<feature type="domain" description="HTH cro/C1-type" evidence="1">
    <location>
        <begin position="23"/>
        <end position="62"/>
    </location>
</feature>
<organism evidence="2 3">
    <name type="scientific">Roseibium aggregatum</name>
    <dbReference type="NCBI Taxonomy" id="187304"/>
    <lineage>
        <taxon>Bacteria</taxon>
        <taxon>Pseudomonadati</taxon>
        <taxon>Pseudomonadota</taxon>
        <taxon>Alphaproteobacteria</taxon>
        <taxon>Hyphomicrobiales</taxon>
        <taxon>Stappiaceae</taxon>
        <taxon>Roseibium</taxon>
    </lineage>
</organism>
<dbReference type="AlphaFoldDB" id="A0A926NWB0"/>
<dbReference type="SUPFAM" id="SSF47413">
    <property type="entry name" value="lambda repressor-like DNA-binding domains"/>
    <property type="match status" value="1"/>
</dbReference>
<dbReference type="RefSeq" id="WP_190289514.1">
    <property type="nucleotide sequence ID" value="NZ_JABFCZ010000001.1"/>
</dbReference>
<evidence type="ECO:0000313" key="2">
    <source>
        <dbReference type="EMBL" id="MBD1544850.1"/>
    </source>
</evidence>